<evidence type="ECO:0000256" key="4">
    <source>
        <dbReference type="ARBA" id="ARBA00022723"/>
    </source>
</evidence>
<protein>
    <submittedName>
        <fullName evidence="10">Polyphenol oxidase family protein</fullName>
    </submittedName>
</protein>
<evidence type="ECO:0000256" key="5">
    <source>
        <dbReference type="ARBA" id="ARBA00022801"/>
    </source>
</evidence>
<reference evidence="10" key="2">
    <citation type="submission" date="2021-04" db="EMBL/GenBank/DDBJ databases">
        <authorList>
            <person name="Gilroy R."/>
        </authorList>
    </citation>
    <scope>NUCLEOTIDE SEQUENCE</scope>
    <source>
        <strain evidence="10">Gambia15-2214</strain>
    </source>
</reference>
<dbReference type="Pfam" id="PF02578">
    <property type="entry name" value="Cu-oxidase_4"/>
    <property type="match status" value="1"/>
</dbReference>
<dbReference type="PANTHER" id="PTHR30616:SF2">
    <property type="entry name" value="PURINE NUCLEOSIDE PHOSPHORYLASE LACC1"/>
    <property type="match status" value="1"/>
</dbReference>
<dbReference type="AlphaFoldDB" id="A0A9E2P0S4"/>
<keyword evidence="6" id="KW-0862">Zinc</keyword>
<dbReference type="PANTHER" id="PTHR30616">
    <property type="entry name" value="UNCHARACTERIZED PROTEIN YFIH"/>
    <property type="match status" value="1"/>
</dbReference>
<reference evidence="10" key="1">
    <citation type="journal article" date="2021" name="PeerJ">
        <title>Extensive microbial diversity within the chicken gut microbiome revealed by metagenomics and culture.</title>
        <authorList>
            <person name="Gilroy R."/>
            <person name="Ravi A."/>
            <person name="Getino M."/>
            <person name="Pursley I."/>
            <person name="Horton D.L."/>
            <person name="Alikhan N.F."/>
            <person name="Baker D."/>
            <person name="Gharbi K."/>
            <person name="Hall N."/>
            <person name="Watson M."/>
            <person name="Adriaenssens E.M."/>
            <person name="Foster-Nyarko E."/>
            <person name="Jarju S."/>
            <person name="Secka A."/>
            <person name="Antonio M."/>
            <person name="Oren A."/>
            <person name="Chaudhuri R.R."/>
            <person name="La Ragione R."/>
            <person name="Hildebrand F."/>
            <person name="Pallen M.J."/>
        </authorList>
    </citation>
    <scope>NUCLEOTIDE SEQUENCE</scope>
    <source>
        <strain evidence="10">Gambia15-2214</strain>
    </source>
</reference>
<dbReference type="Gene3D" id="3.60.140.10">
    <property type="entry name" value="CNF1/YfiH-like putative cysteine hydrolases"/>
    <property type="match status" value="1"/>
</dbReference>
<comment type="caution">
    <text evidence="10">The sequence shown here is derived from an EMBL/GenBank/DDBJ whole genome shotgun (WGS) entry which is preliminary data.</text>
</comment>
<evidence type="ECO:0000256" key="9">
    <source>
        <dbReference type="ARBA" id="ARBA00049893"/>
    </source>
</evidence>
<comment type="catalytic activity">
    <reaction evidence="1">
        <text>inosine + phosphate = alpha-D-ribose 1-phosphate + hypoxanthine</text>
        <dbReference type="Rhea" id="RHEA:27646"/>
        <dbReference type="ChEBI" id="CHEBI:17368"/>
        <dbReference type="ChEBI" id="CHEBI:17596"/>
        <dbReference type="ChEBI" id="CHEBI:43474"/>
        <dbReference type="ChEBI" id="CHEBI:57720"/>
        <dbReference type="EC" id="2.4.2.1"/>
    </reaction>
    <physiologicalReaction direction="left-to-right" evidence="1">
        <dbReference type="Rhea" id="RHEA:27647"/>
    </physiologicalReaction>
</comment>
<accession>A0A9E2P0S4</accession>
<keyword evidence="4" id="KW-0479">Metal-binding</keyword>
<keyword evidence="5" id="KW-0378">Hydrolase</keyword>
<dbReference type="GO" id="GO:0016787">
    <property type="term" value="F:hydrolase activity"/>
    <property type="evidence" value="ECO:0007669"/>
    <property type="project" value="UniProtKB-KW"/>
</dbReference>
<dbReference type="InterPro" id="IPR011324">
    <property type="entry name" value="Cytotoxic_necrot_fac-like_cat"/>
</dbReference>
<evidence type="ECO:0000256" key="8">
    <source>
        <dbReference type="ARBA" id="ARBA00048968"/>
    </source>
</evidence>
<dbReference type="EMBL" id="JAHLFV010000166">
    <property type="protein sequence ID" value="MBU3850308.1"/>
    <property type="molecule type" value="Genomic_DNA"/>
</dbReference>
<evidence type="ECO:0000256" key="3">
    <source>
        <dbReference type="ARBA" id="ARBA00022679"/>
    </source>
</evidence>
<proteinExistence type="inferred from homology"/>
<sequence>MLCDFNDFPPHRGVLSVPFFFDGEFLQAAPRCCLSLESVGSMRFRWTEENSNRKNFFAQQGITEPVRPSEFSEKLCPGSLYPDFPLSGKKETEGKYAVPLELIHSQVVYALKEDDRGKPALLAKNQAEHPLAVDLLRGDGVITTCERFVPVVTVADCVPIYLFDTKTNCFGVVHSGWKGTGIAAEAITLAEKVYGSKPADFAVVLGPHIHACCYTVEAERARYFIQNFGADCIERGNRLSLAEANVISLTKIGVLKENILHINECTCCNPLLGSFRRQAAELNLPLQEKTKHFTAMAAYIL</sequence>
<dbReference type="InterPro" id="IPR038371">
    <property type="entry name" value="Cu_polyphenol_OxRdtase_sf"/>
</dbReference>
<comment type="catalytic activity">
    <reaction evidence="7">
        <text>adenosine + H2O + H(+) = inosine + NH4(+)</text>
        <dbReference type="Rhea" id="RHEA:24408"/>
        <dbReference type="ChEBI" id="CHEBI:15377"/>
        <dbReference type="ChEBI" id="CHEBI:15378"/>
        <dbReference type="ChEBI" id="CHEBI:16335"/>
        <dbReference type="ChEBI" id="CHEBI:17596"/>
        <dbReference type="ChEBI" id="CHEBI:28938"/>
        <dbReference type="EC" id="3.5.4.4"/>
    </reaction>
    <physiologicalReaction direction="left-to-right" evidence="7">
        <dbReference type="Rhea" id="RHEA:24409"/>
    </physiologicalReaction>
</comment>
<comment type="similarity">
    <text evidence="2">Belongs to the purine nucleoside phosphorylase YfiH/LACC1 family.</text>
</comment>
<dbReference type="Proteomes" id="UP000823914">
    <property type="component" value="Unassembled WGS sequence"/>
</dbReference>
<keyword evidence="3" id="KW-0808">Transferase</keyword>
<name>A0A9E2P0S4_9SPIR</name>
<comment type="catalytic activity">
    <reaction evidence="9">
        <text>S-methyl-5'-thioadenosine + phosphate = 5-(methylsulfanyl)-alpha-D-ribose 1-phosphate + adenine</text>
        <dbReference type="Rhea" id="RHEA:11852"/>
        <dbReference type="ChEBI" id="CHEBI:16708"/>
        <dbReference type="ChEBI" id="CHEBI:17509"/>
        <dbReference type="ChEBI" id="CHEBI:43474"/>
        <dbReference type="ChEBI" id="CHEBI:58533"/>
        <dbReference type="EC" id="2.4.2.28"/>
    </reaction>
    <physiologicalReaction direction="left-to-right" evidence="9">
        <dbReference type="Rhea" id="RHEA:11853"/>
    </physiologicalReaction>
</comment>
<evidence type="ECO:0000313" key="11">
    <source>
        <dbReference type="Proteomes" id="UP000823914"/>
    </source>
</evidence>
<evidence type="ECO:0000256" key="1">
    <source>
        <dbReference type="ARBA" id="ARBA00000553"/>
    </source>
</evidence>
<gene>
    <name evidence="10" type="ORF">IAA16_07055</name>
</gene>
<comment type="catalytic activity">
    <reaction evidence="8">
        <text>adenosine + phosphate = alpha-D-ribose 1-phosphate + adenine</text>
        <dbReference type="Rhea" id="RHEA:27642"/>
        <dbReference type="ChEBI" id="CHEBI:16335"/>
        <dbReference type="ChEBI" id="CHEBI:16708"/>
        <dbReference type="ChEBI" id="CHEBI:43474"/>
        <dbReference type="ChEBI" id="CHEBI:57720"/>
        <dbReference type="EC" id="2.4.2.1"/>
    </reaction>
    <physiologicalReaction direction="left-to-right" evidence="8">
        <dbReference type="Rhea" id="RHEA:27643"/>
    </physiologicalReaction>
</comment>
<dbReference type="InterPro" id="IPR003730">
    <property type="entry name" value="Cu_polyphenol_OxRdtase"/>
</dbReference>
<dbReference type="SUPFAM" id="SSF64438">
    <property type="entry name" value="CNF1/YfiH-like putative cysteine hydrolases"/>
    <property type="match status" value="1"/>
</dbReference>
<evidence type="ECO:0000256" key="7">
    <source>
        <dbReference type="ARBA" id="ARBA00047989"/>
    </source>
</evidence>
<evidence type="ECO:0000313" key="10">
    <source>
        <dbReference type="EMBL" id="MBU3850308.1"/>
    </source>
</evidence>
<dbReference type="GO" id="GO:0017061">
    <property type="term" value="F:S-methyl-5-thioadenosine phosphorylase activity"/>
    <property type="evidence" value="ECO:0007669"/>
    <property type="project" value="UniProtKB-EC"/>
</dbReference>
<organism evidence="10 11">
    <name type="scientific">Candidatus Treponema excrementipullorum</name>
    <dbReference type="NCBI Taxonomy" id="2838768"/>
    <lineage>
        <taxon>Bacteria</taxon>
        <taxon>Pseudomonadati</taxon>
        <taxon>Spirochaetota</taxon>
        <taxon>Spirochaetia</taxon>
        <taxon>Spirochaetales</taxon>
        <taxon>Treponemataceae</taxon>
        <taxon>Treponema</taxon>
    </lineage>
</organism>
<evidence type="ECO:0000256" key="6">
    <source>
        <dbReference type="ARBA" id="ARBA00022833"/>
    </source>
</evidence>
<dbReference type="CDD" id="cd16833">
    <property type="entry name" value="YfiH"/>
    <property type="match status" value="1"/>
</dbReference>
<dbReference type="GO" id="GO:0005507">
    <property type="term" value="F:copper ion binding"/>
    <property type="evidence" value="ECO:0007669"/>
    <property type="project" value="TreeGrafter"/>
</dbReference>
<evidence type="ECO:0000256" key="2">
    <source>
        <dbReference type="ARBA" id="ARBA00007353"/>
    </source>
</evidence>